<proteinExistence type="predicted"/>
<comment type="caution">
    <text evidence="1">The sequence shown here is derived from an EMBL/GenBank/DDBJ whole genome shotgun (WGS) entry which is preliminary data.</text>
</comment>
<protein>
    <submittedName>
        <fullName evidence="1">Uncharacterized protein</fullName>
    </submittedName>
</protein>
<organism evidence="1 2">
    <name type="scientific">Vespula pensylvanica</name>
    <name type="common">Western yellow jacket</name>
    <name type="synonym">Wasp</name>
    <dbReference type="NCBI Taxonomy" id="30213"/>
    <lineage>
        <taxon>Eukaryota</taxon>
        <taxon>Metazoa</taxon>
        <taxon>Ecdysozoa</taxon>
        <taxon>Arthropoda</taxon>
        <taxon>Hexapoda</taxon>
        <taxon>Insecta</taxon>
        <taxon>Pterygota</taxon>
        <taxon>Neoptera</taxon>
        <taxon>Endopterygota</taxon>
        <taxon>Hymenoptera</taxon>
        <taxon>Apocrita</taxon>
        <taxon>Aculeata</taxon>
        <taxon>Vespoidea</taxon>
        <taxon>Vespidae</taxon>
        <taxon>Vespinae</taxon>
        <taxon>Vespula</taxon>
    </lineage>
</organism>
<dbReference type="Proteomes" id="UP000600918">
    <property type="component" value="Unassembled WGS sequence"/>
</dbReference>
<sequence length="203" mass="22319">MEDGGPRGRNTVVPSNKKWKDRDSLTNSLVSIIPNRPCLDVAAVVPDGEVRVGCLELEYIGRINVSSKWLCIRVDGRCITISNSANRADKGASLIPTASVLSASERTCVCSTVSGYEGQNVYKAKEEGWARLEVGRLEVEGLAIVARKRFMSNIRQKEGSSKDPPVNVTMERSYLPTLKTGRIVSYVFQVSVEYAEPRKIPDA</sequence>
<keyword evidence="2" id="KW-1185">Reference proteome</keyword>
<name>A0A834U587_VESPE</name>
<evidence type="ECO:0000313" key="1">
    <source>
        <dbReference type="EMBL" id="KAF7416958.1"/>
    </source>
</evidence>
<evidence type="ECO:0000313" key="2">
    <source>
        <dbReference type="Proteomes" id="UP000600918"/>
    </source>
</evidence>
<dbReference type="AlphaFoldDB" id="A0A834U587"/>
<dbReference type="EMBL" id="JACSDY010000010">
    <property type="protein sequence ID" value="KAF7416958.1"/>
    <property type="molecule type" value="Genomic_DNA"/>
</dbReference>
<gene>
    <name evidence="1" type="ORF">H0235_011489</name>
</gene>
<accession>A0A834U587</accession>
<reference evidence="1" key="1">
    <citation type="journal article" date="2020" name="G3 (Bethesda)">
        <title>High-Quality Assemblies for Three Invasive Social Wasps from the &lt;i&gt;Vespula&lt;/i&gt; Genus.</title>
        <authorList>
            <person name="Harrop T.W.R."/>
            <person name="Guhlin J."/>
            <person name="McLaughlin G.M."/>
            <person name="Permina E."/>
            <person name="Stockwell P."/>
            <person name="Gilligan J."/>
            <person name="Le Lec M.F."/>
            <person name="Gruber M.A.M."/>
            <person name="Quinn O."/>
            <person name="Lovegrove M."/>
            <person name="Duncan E.J."/>
            <person name="Remnant E.J."/>
            <person name="Van Eeckhoven J."/>
            <person name="Graham B."/>
            <person name="Knapp R.A."/>
            <person name="Langford K.W."/>
            <person name="Kronenberg Z."/>
            <person name="Press M.O."/>
            <person name="Eacker S.M."/>
            <person name="Wilson-Rankin E.E."/>
            <person name="Purcell J."/>
            <person name="Lester P.J."/>
            <person name="Dearden P.K."/>
        </authorList>
    </citation>
    <scope>NUCLEOTIDE SEQUENCE</scope>
    <source>
        <strain evidence="1">Volc-1</strain>
    </source>
</reference>